<dbReference type="InterPro" id="IPR000330">
    <property type="entry name" value="SNF2_N"/>
</dbReference>
<evidence type="ECO:0000256" key="2">
    <source>
        <dbReference type="ARBA" id="ARBA00007025"/>
    </source>
</evidence>
<dbReference type="GO" id="GO:0005524">
    <property type="term" value="F:ATP binding"/>
    <property type="evidence" value="ECO:0007669"/>
    <property type="project" value="UniProtKB-KW"/>
</dbReference>
<keyword evidence="5" id="KW-0378">Hydrolase</keyword>
<keyword evidence="15" id="KW-0175">Coiled coil</keyword>
<dbReference type="CDD" id="cd18793">
    <property type="entry name" value="SF2_C_SNF"/>
    <property type="match status" value="1"/>
</dbReference>
<dbReference type="InterPro" id="IPR016162">
    <property type="entry name" value="Ald_DH_N"/>
</dbReference>
<dbReference type="SUPFAM" id="SSF53720">
    <property type="entry name" value="ALDH-like"/>
    <property type="match status" value="2"/>
</dbReference>
<dbReference type="OrthoDB" id="2020972at2759"/>
<evidence type="ECO:0000256" key="10">
    <source>
        <dbReference type="ARBA" id="ARBA00023125"/>
    </source>
</evidence>
<comment type="similarity">
    <text evidence="3 14">Belongs to the aldehyde dehydrogenase family.</text>
</comment>
<feature type="active site" evidence="13">
    <location>
        <position position="349"/>
    </location>
</feature>
<feature type="compositionally biased region" description="Polar residues" evidence="16">
    <location>
        <begin position="1290"/>
        <end position="1310"/>
    </location>
</feature>
<dbReference type="GO" id="GO:0004386">
    <property type="term" value="F:helicase activity"/>
    <property type="evidence" value="ECO:0007669"/>
    <property type="project" value="UniProtKB-KW"/>
</dbReference>
<evidence type="ECO:0000256" key="16">
    <source>
        <dbReference type="SAM" id="MobiDB-lite"/>
    </source>
</evidence>
<evidence type="ECO:0000256" key="12">
    <source>
        <dbReference type="ARBA" id="ARBA00024226"/>
    </source>
</evidence>
<evidence type="ECO:0000256" key="3">
    <source>
        <dbReference type="ARBA" id="ARBA00009986"/>
    </source>
</evidence>
<keyword evidence="10" id="KW-0238">DNA-binding</keyword>
<evidence type="ECO:0000256" key="5">
    <source>
        <dbReference type="ARBA" id="ARBA00022801"/>
    </source>
</evidence>
<evidence type="ECO:0000313" key="19">
    <source>
        <dbReference type="EMBL" id="CAD7244875.1"/>
    </source>
</evidence>
<comment type="subcellular location">
    <subcellularLocation>
        <location evidence="1">Nucleus</location>
    </subcellularLocation>
</comment>
<dbReference type="InterPro" id="IPR015590">
    <property type="entry name" value="Aldehyde_DH_dom"/>
</dbReference>
<dbReference type="SMART" id="SM00487">
    <property type="entry name" value="DEXDc"/>
    <property type="match status" value="1"/>
</dbReference>
<dbReference type="GO" id="GO:0004029">
    <property type="term" value="F:aldehyde dehydrogenase (NAD+) activity"/>
    <property type="evidence" value="ECO:0007669"/>
    <property type="project" value="UniProtKB-EC"/>
</dbReference>
<evidence type="ECO:0000256" key="8">
    <source>
        <dbReference type="ARBA" id="ARBA00023002"/>
    </source>
</evidence>
<feature type="compositionally biased region" description="Acidic residues" evidence="16">
    <location>
        <begin position="748"/>
        <end position="775"/>
    </location>
</feature>
<keyword evidence="9" id="KW-0520">NAD</keyword>
<evidence type="ECO:0000256" key="15">
    <source>
        <dbReference type="SAM" id="Coils"/>
    </source>
</evidence>
<keyword evidence="4" id="KW-0547">Nucleotide-binding</keyword>
<feature type="region of interest" description="Disordered" evidence="16">
    <location>
        <begin position="673"/>
        <end position="824"/>
    </location>
</feature>
<evidence type="ECO:0000259" key="17">
    <source>
        <dbReference type="PROSITE" id="PS51192"/>
    </source>
</evidence>
<feature type="compositionally biased region" description="Basic residues" evidence="16">
    <location>
        <begin position="801"/>
        <end position="824"/>
    </location>
</feature>
<sequence length="1491" mass="167454">MEPAQIPMIAMINPSESARKSPKSKPPLAETNGSALKISITTKATTLIMIFINNEWQKSAKGKTFPTVNPATGEVIAHIQEGDKEDVNQAVKAAKEAFRLGSPWRTMNASERGRLLNKLADLMERDRAYLAAKSFCIANMTPPGADMASKPSREAVIYMFQQGHSPVKIIKELKMPRSTVYKAIAHYKGLGTTQDQPRSGHPSSLETLDNGKPFSDAYKIDLNLTIKCLRGMGSSALGALKSLFSDLVTLVGELERGSSFFAISCRGNVVVMKPAEQTPLSALYVAELIKEAGFPPGVVNIIPGYGPTAGGAIASHMGVDKVAFTGSTEVGHHIMEAAAKSNLKRITLELGGKSPNIVCSDADLDHAIETSHFALFFNQGQCCCAGSRIFVEEKIYNEFVERSVERAKTRKVGDPFQEGVEHGPQIDGEQMSRIMGLIECGKKEGGKLLTGGNRIGEKGFFIEPTVFADVTDDMTIAREEIFGPVQQILKFKSMDELIERANKTIYGLAAAVFTKDIEKALFLTQGLRAGTVWVNCYDVLEAQVPFGGYKMSGIGRELGEYGLDAYRKEMEEDDTGLPNNGKCDGEDLNQCPTVPSPMTSLGLSEVLGRKFEKDIVLNLKVESDDGKMDVCDLSVKTERCLPPVEEVKCDQMVPVCNGNDRTVKKEEIGESFAFQMDDMDEKQPEKEETKHNQQLDKLVEDDEDNEPEDEEEQNSEGDEKEEENDNEDDQVADSDESMKDESEGEERSDSDDSDQEDDSDSEEEEEDESVQEEGNEMSKVRKRKHSRDKTLSGEHEEMKDAHKKKERRGKKRKKKEKKGWMRKNIRKLIKETELDEETLAAQKEERERQRRLLEAKRKSFGPDIMRHMLNELDQRLTKASLLQVTIKEEPSQDEIPEVDLGDSVKKKKKGDVIEIGSSDEEGEDEIQLVSEINTSTEEEEDYGNSGAHVNDAFNQPDEFGRVIVNVGHPDGDPDIFLAPQIARAVKPHQIGGIRFLYDNIVESLDRYSDSNGFGCILAHSMGLGKTLQVILEWKSLGGVLLMGYEMYRHLVSRKALHTGKRKKKNLGFLPTDIEEEARNRQLLEEVICALNKPGPDLVVCDEGHRIKNIHASISQSLKSIRTRRRMVLTGYPLQNNLLEYWCMVDFVRPNYLGTKTEFSNMFERPIQNGQCVDSTPSDVRLMRYRAHVLHSLVQGFVQRRGHDVLQSHLPQKEEWVLLIRMTPLQRKLYQAFLMDLEDSGTMTNPIRAFSVCCKIWNHTDILYNFLCKKEKGEDPDMEELGMDFSKTRNEQPTSSGDSASNNNQVASPRMSQDEKSQSTSLVSFRDKGDAQINYDWAIPIFRGYSSGLIESSYKMEIAFYIIEKSLEMGDRVLLFSQSLLTLNLIEDFLHRRTVPKLSEKWTRNINYFRFAGAWANFYDWMGEFTGLDGSTAALEREKLINEFNNNSNIHLFLVSTRAGSLGINLVGANRVIVFDASWNPCHDTQAVCRIY</sequence>
<dbReference type="GO" id="GO:0003677">
    <property type="term" value="F:DNA binding"/>
    <property type="evidence" value="ECO:0007669"/>
    <property type="project" value="UniProtKB-KW"/>
</dbReference>
<comment type="similarity">
    <text evidence="2">Belongs to the SNF2/RAD54 helicase family.</text>
</comment>
<dbReference type="InterPro" id="IPR027417">
    <property type="entry name" value="P-loop_NTPase"/>
</dbReference>
<dbReference type="InterPro" id="IPR049730">
    <property type="entry name" value="SNF2/RAD54-like_C"/>
</dbReference>
<feature type="coiled-coil region" evidence="15">
    <location>
        <begin position="829"/>
        <end position="859"/>
    </location>
</feature>
<dbReference type="EC" id="1.2.1.3" evidence="12"/>
<feature type="region of interest" description="Disordered" evidence="16">
    <location>
        <begin position="1"/>
        <end position="31"/>
    </location>
</feature>
<evidence type="ECO:0000259" key="18">
    <source>
        <dbReference type="PROSITE" id="PS51194"/>
    </source>
</evidence>
<dbReference type="Gene3D" id="1.10.10.10">
    <property type="entry name" value="Winged helix-like DNA-binding domain superfamily/Winged helix DNA-binding domain"/>
    <property type="match status" value="1"/>
</dbReference>
<dbReference type="GO" id="GO:0005634">
    <property type="term" value="C:nucleus"/>
    <property type="evidence" value="ECO:0007669"/>
    <property type="project" value="UniProtKB-SubCell"/>
</dbReference>
<evidence type="ECO:0000256" key="13">
    <source>
        <dbReference type="PROSITE-ProRule" id="PRU10007"/>
    </source>
</evidence>
<accession>A0A7R8X6C4</accession>
<dbReference type="Pfam" id="PF00271">
    <property type="entry name" value="Helicase_C"/>
    <property type="match status" value="1"/>
</dbReference>
<dbReference type="InterPro" id="IPR029510">
    <property type="entry name" value="Ald_DH_CS_GLU"/>
</dbReference>
<keyword evidence="6" id="KW-0347">Helicase</keyword>
<feature type="compositionally biased region" description="Basic and acidic residues" evidence="16">
    <location>
        <begin position="681"/>
        <end position="698"/>
    </location>
</feature>
<dbReference type="Gene3D" id="3.40.605.10">
    <property type="entry name" value="Aldehyde Dehydrogenase, Chain A, domain 1"/>
    <property type="match status" value="2"/>
</dbReference>
<dbReference type="Gene3D" id="3.40.50.10810">
    <property type="entry name" value="Tandem AAA-ATPase domain"/>
    <property type="match status" value="2"/>
</dbReference>
<dbReference type="FunFam" id="3.40.605.10:FF:000026">
    <property type="entry name" value="Aldehyde dehydrogenase, putative"/>
    <property type="match status" value="1"/>
</dbReference>
<keyword evidence="11" id="KW-0539">Nucleus</keyword>
<dbReference type="Gene3D" id="1.20.120.850">
    <property type="entry name" value="SWI2/SNF2 ATPases, N-terminal domain"/>
    <property type="match status" value="1"/>
</dbReference>
<dbReference type="Proteomes" id="UP000677054">
    <property type="component" value="Unassembled WGS sequence"/>
</dbReference>
<evidence type="ECO:0000256" key="4">
    <source>
        <dbReference type="ARBA" id="ARBA00022741"/>
    </source>
</evidence>
<evidence type="ECO:0000256" key="1">
    <source>
        <dbReference type="ARBA" id="ARBA00004123"/>
    </source>
</evidence>
<keyword evidence="20" id="KW-1185">Reference proteome</keyword>
<dbReference type="SUPFAM" id="SSF52540">
    <property type="entry name" value="P-loop containing nucleoside triphosphate hydrolases"/>
    <property type="match status" value="2"/>
</dbReference>
<dbReference type="PROSITE" id="PS51194">
    <property type="entry name" value="HELICASE_CTER"/>
    <property type="match status" value="1"/>
</dbReference>
<name>A0A7R8X6C4_9CRUS</name>
<evidence type="ECO:0000256" key="14">
    <source>
        <dbReference type="RuleBase" id="RU003345"/>
    </source>
</evidence>
<dbReference type="InterPro" id="IPR016160">
    <property type="entry name" value="Ald_DH_CS_CYS"/>
</dbReference>
<dbReference type="PANTHER" id="PTHR45797">
    <property type="entry name" value="RAD54-LIKE"/>
    <property type="match status" value="1"/>
</dbReference>
<dbReference type="FunFam" id="3.40.605.10:FF:000029">
    <property type="entry name" value="Aldehyde dehydrogenase, mitochondrial"/>
    <property type="match status" value="1"/>
</dbReference>
<dbReference type="InterPro" id="IPR038718">
    <property type="entry name" value="SNF2-like_sf"/>
</dbReference>
<evidence type="ECO:0000256" key="7">
    <source>
        <dbReference type="ARBA" id="ARBA00022840"/>
    </source>
</evidence>
<dbReference type="EMBL" id="CAJPEV010000731">
    <property type="protein sequence ID" value="CAG0888000.1"/>
    <property type="molecule type" value="Genomic_DNA"/>
</dbReference>
<feature type="non-terminal residue" evidence="19">
    <location>
        <position position="1"/>
    </location>
</feature>
<keyword evidence="8 14" id="KW-0560">Oxidoreductase</keyword>
<dbReference type="Pfam" id="PF00171">
    <property type="entry name" value="Aldedh"/>
    <property type="match status" value="2"/>
</dbReference>
<dbReference type="InterPro" id="IPR044574">
    <property type="entry name" value="ARIP4-like"/>
</dbReference>
<feature type="compositionally biased region" description="Basic and acidic residues" evidence="16">
    <location>
        <begin position="736"/>
        <end position="747"/>
    </location>
</feature>
<evidence type="ECO:0000256" key="9">
    <source>
        <dbReference type="ARBA" id="ARBA00023027"/>
    </source>
</evidence>
<feature type="compositionally biased region" description="Basic and acidic residues" evidence="16">
    <location>
        <begin position="788"/>
        <end position="800"/>
    </location>
</feature>
<evidence type="ECO:0000256" key="11">
    <source>
        <dbReference type="ARBA" id="ARBA00023242"/>
    </source>
</evidence>
<dbReference type="Pfam" id="PF00176">
    <property type="entry name" value="SNF2-rel_dom"/>
    <property type="match status" value="1"/>
</dbReference>
<gene>
    <name evidence="19" type="ORF">DSTB1V02_LOCUS4761</name>
</gene>
<feature type="domain" description="Helicase C-terminal" evidence="18">
    <location>
        <begin position="1354"/>
        <end position="1491"/>
    </location>
</feature>
<dbReference type="EMBL" id="LR900248">
    <property type="protein sequence ID" value="CAD7244875.1"/>
    <property type="molecule type" value="Genomic_DNA"/>
</dbReference>
<feature type="region of interest" description="Disordered" evidence="16">
    <location>
        <begin position="1286"/>
        <end position="1318"/>
    </location>
</feature>
<proteinExistence type="inferred from homology"/>
<dbReference type="PROSITE" id="PS00070">
    <property type="entry name" value="ALDEHYDE_DEHYDR_CYS"/>
    <property type="match status" value="1"/>
</dbReference>
<dbReference type="Gene3D" id="3.40.50.300">
    <property type="entry name" value="P-loop containing nucleotide triphosphate hydrolases"/>
    <property type="match status" value="2"/>
</dbReference>
<dbReference type="InterPro" id="IPR036388">
    <property type="entry name" value="WH-like_DNA-bd_sf"/>
</dbReference>
<dbReference type="InterPro" id="IPR001650">
    <property type="entry name" value="Helicase_C-like"/>
</dbReference>
<dbReference type="Gene3D" id="3.40.309.10">
    <property type="entry name" value="Aldehyde Dehydrogenase, Chain A, domain 2"/>
    <property type="match status" value="1"/>
</dbReference>
<keyword evidence="7" id="KW-0067">ATP-binding</keyword>
<dbReference type="InterPro" id="IPR016161">
    <property type="entry name" value="Ald_DH/histidinol_DH"/>
</dbReference>
<dbReference type="FunFam" id="3.40.309.10:FF:000001">
    <property type="entry name" value="Mitochondrial aldehyde dehydrogenase 2"/>
    <property type="match status" value="1"/>
</dbReference>
<dbReference type="PANTHER" id="PTHR45797:SF1">
    <property type="entry name" value="HELICASE ARIP4"/>
    <property type="match status" value="1"/>
</dbReference>
<feature type="domain" description="Helicase ATP-binding" evidence="17">
    <location>
        <begin position="1006"/>
        <end position="1150"/>
    </location>
</feature>
<reference evidence="19" key="1">
    <citation type="submission" date="2020-11" db="EMBL/GenBank/DDBJ databases">
        <authorList>
            <person name="Tran Van P."/>
        </authorList>
    </citation>
    <scope>NUCLEOTIDE SEQUENCE</scope>
</reference>
<evidence type="ECO:0000256" key="6">
    <source>
        <dbReference type="ARBA" id="ARBA00022806"/>
    </source>
</evidence>
<dbReference type="PROSITE" id="PS00687">
    <property type="entry name" value="ALDEHYDE_DEHYDR_GLU"/>
    <property type="match status" value="1"/>
</dbReference>
<evidence type="ECO:0000313" key="20">
    <source>
        <dbReference type="Proteomes" id="UP000677054"/>
    </source>
</evidence>
<protein>
    <recommendedName>
        <fullName evidence="12">aldehyde dehydrogenase (NAD(+))</fullName>
        <ecNumber evidence="12">1.2.1.3</ecNumber>
    </recommendedName>
</protein>
<dbReference type="PROSITE" id="PS51192">
    <property type="entry name" value="HELICASE_ATP_BIND_1"/>
    <property type="match status" value="1"/>
</dbReference>
<organism evidence="19">
    <name type="scientific">Darwinula stevensoni</name>
    <dbReference type="NCBI Taxonomy" id="69355"/>
    <lineage>
        <taxon>Eukaryota</taxon>
        <taxon>Metazoa</taxon>
        <taxon>Ecdysozoa</taxon>
        <taxon>Arthropoda</taxon>
        <taxon>Crustacea</taxon>
        <taxon>Oligostraca</taxon>
        <taxon>Ostracoda</taxon>
        <taxon>Podocopa</taxon>
        <taxon>Podocopida</taxon>
        <taxon>Darwinulocopina</taxon>
        <taxon>Darwinuloidea</taxon>
        <taxon>Darwinulidae</taxon>
        <taxon>Darwinula</taxon>
    </lineage>
</organism>
<dbReference type="InterPro" id="IPR016163">
    <property type="entry name" value="Ald_DH_C"/>
</dbReference>
<feature type="compositionally biased region" description="Acidic residues" evidence="16">
    <location>
        <begin position="699"/>
        <end position="735"/>
    </location>
</feature>
<dbReference type="GO" id="GO:0016887">
    <property type="term" value="F:ATP hydrolysis activity"/>
    <property type="evidence" value="ECO:0007669"/>
    <property type="project" value="InterPro"/>
</dbReference>
<dbReference type="InterPro" id="IPR014001">
    <property type="entry name" value="Helicase_ATP-bd"/>
</dbReference>
<dbReference type="SMART" id="SM00490">
    <property type="entry name" value="HELICc"/>
    <property type="match status" value="1"/>
</dbReference>